<evidence type="ECO:0000256" key="1">
    <source>
        <dbReference type="SAM" id="MobiDB-lite"/>
    </source>
</evidence>
<dbReference type="EMBL" id="GL985068">
    <property type="protein sequence ID" value="EGR47535.1"/>
    <property type="molecule type" value="Genomic_DNA"/>
</dbReference>
<keyword evidence="2" id="KW-1133">Transmembrane helix</keyword>
<feature type="compositionally biased region" description="Gly residues" evidence="1">
    <location>
        <begin position="312"/>
        <end position="321"/>
    </location>
</feature>
<proteinExistence type="predicted"/>
<keyword evidence="4" id="KW-1185">Reference proteome</keyword>
<protein>
    <submittedName>
        <fullName evidence="3">Predicted protein</fullName>
    </submittedName>
</protein>
<feature type="region of interest" description="Disordered" evidence="1">
    <location>
        <begin position="296"/>
        <end position="328"/>
    </location>
</feature>
<dbReference type="HOGENOM" id="CLU_750194_0_0_1"/>
<sequence length="369" mass="39461">MSSSFPVFAVHFKMSQQSPQVKKIYNGKSERTGQLRLPRHCSPSPLRINHAQNRPPVNINHHLLPILFLLLLLQGIAIPTPFTHIPPFQKRQRAALLSSMKLAPRPLMPAPDPQPRLPDPRVGQQPDQPFQRGPLKDALLFAQKRPRAGLRPDFIVVVAAVAAAATVLVHEQGEIRQFSSDGHVLQEGAQVIPQPPAQPIDAHFQSSYSAPCFLREKKEGASCVAEEEEEELFLGLWAMPVGGAASLRVAVVVVVVVVVLGVFCCVVDEAPDVGGVVAGEIEEEGVCRSVEERVGDGVEGGVGEEDGEGVDGEAGGGGAGAEGDDAVFGGCEEVGEDEGEDVDGEVEEVQRFGHIGRNEAGLWSECEVG</sequence>
<keyword evidence="2" id="KW-0812">Transmembrane</keyword>
<dbReference type="Proteomes" id="UP000008984">
    <property type="component" value="Unassembled WGS sequence"/>
</dbReference>
<feature type="transmembrane region" description="Helical" evidence="2">
    <location>
        <begin position="63"/>
        <end position="83"/>
    </location>
</feature>
<dbReference type="GeneID" id="18481754"/>
<feature type="region of interest" description="Disordered" evidence="1">
    <location>
        <begin position="104"/>
        <end position="130"/>
    </location>
</feature>
<dbReference type="KEGG" id="tre:TRIREDRAFT_108806"/>
<feature type="transmembrane region" description="Helical" evidence="2">
    <location>
        <begin position="154"/>
        <end position="170"/>
    </location>
</feature>
<feature type="transmembrane region" description="Helical" evidence="2">
    <location>
        <begin position="245"/>
        <end position="267"/>
    </location>
</feature>
<keyword evidence="2" id="KW-0472">Membrane</keyword>
<dbReference type="RefSeq" id="XP_006966642.1">
    <property type="nucleotide sequence ID" value="XM_006966580.1"/>
</dbReference>
<dbReference type="AlphaFoldDB" id="G0RMT5"/>
<evidence type="ECO:0000256" key="2">
    <source>
        <dbReference type="SAM" id="Phobius"/>
    </source>
</evidence>
<feature type="compositionally biased region" description="Acidic residues" evidence="1">
    <location>
        <begin position="302"/>
        <end position="311"/>
    </location>
</feature>
<evidence type="ECO:0000313" key="4">
    <source>
        <dbReference type="Proteomes" id="UP000008984"/>
    </source>
</evidence>
<name>G0RMT5_HYPJQ</name>
<evidence type="ECO:0000313" key="3">
    <source>
        <dbReference type="EMBL" id="EGR47535.1"/>
    </source>
</evidence>
<gene>
    <name evidence="3" type="ORF">TRIREDRAFT_108806</name>
</gene>
<accession>G0RMT5</accession>
<reference evidence="3 4" key="1">
    <citation type="journal article" date="2008" name="Nat. Biotechnol.">
        <title>Genome sequencing and analysis of the biomass-degrading fungus Trichoderma reesei (syn. Hypocrea jecorina).</title>
        <authorList>
            <person name="Martinez D."/>
            <person name="Berka R.M."/>
            <person name="Henrissat B."/>
            <person name="Saloheimo M."/>
            <person name="Arvas M."/>
            <person name="Baker S.E."/>
            <person name="Chapman J."/>
            <person name="Chertkov O."/>
            <person name="Coutinho P.M."/>
            <person name="Cullen D."/>
            <person name="Danchin E.G."/>
            <person name="Grigoriev I.V."/>
            <person name="Harris P."/>
            <person name="Jackson M."/>
            <person name="Kubicek C.P."/>
            <person name="Han C.S."/>
            <person name="Ho I."/>
            <person name="Larrondo L.F."/>
            <person name="de Leon A.L."/>
            <person name="Magnuson J.K."/>
            <person name="Merino S."/>
            <person name="Misra M."/>
            <person name="Nelson B."/>
            <person name="Putnam N."/>
            <person name="Robbertse B."/>
            <person name="Salamov A.A."/>
            <person name="Schmoll M."/>
            <person name="Terry A."/>
            <person name="Thayer N."/>
            <person name="Westerholm-Parvinen A."/>
            <person name="Schoch C.L."/>
            <person name="Yao J."/>
            <person name="Barabote R."/>
            <person name="Nelson M.A."/>
            <person name="Detter C."/>
            <person name="Bruce D."/>
            <person name="Kuske C.R."/>
            <person name="Xie G."/>
            <person name="Richardson P."/>
            <person name="Rokhsar D.S."/>
            <person name="Lucas S.M."/>
            <person name="Rubin E.M."/>
            <person name="Dunn-Coleman N."/>
            <person name="Ward M."/>
            <person name="Brettin T.S."/>
        </authorList>
    </citation>
    <scope>NUCLEOTIDE SEQUENCE [LARGE SCALE GENOMIC DNA]</scope>
    <source>
        <strain evidence="3 4">QM6a</strain>
    </source>
</reference>
<dbReference type="VEuPathDB" id="FungiDB:TRIREDRAFT_108806"/>
<feature type="compositionally biased region" description="Pro residues" evidence="1">
    <location>
        <begin position="106"/>
        <end position="117"/>
    </location>
</feature>
<organism evidence="4">
    <name type="scientific">Hypocrea jecorina (strain QM6a)</name>
    <name type="common">Trichoderma reesei</name>
    <dbReference type="NCBI Taxonomy" id="431241"/>
    <lineage>
        <taxon>Eukaryota</taxon>
        <taxon>Fungi</taxon>
        <taxon>Dikarya</taxon>
        <taxon>Ascomycota</taxon>
        <taxon>Pezizomycotina</taxon>
        <taxon>Sordariomycetes</taxon>
        <taxon>Hypocreomycetidae</taxon>
        <taxon>Hypocreales</taxon>
        <taxon>Hypocreaceae</taxon>
        <taxon>Trichoderma</taxon>
    </lineage>
</organism>